<dbReference type="GO" id="GO:0003735">
    <property type="term" value="F:structural constituent of ribosome"/>
    <property type="evidence" value="ECO:0007669"/>
    <property type="project" value="InterPro"/>
</dbReference>
<evidence type="ECO:0000256" key="2">
    <source>
        <dbReference type="ARBA" id="ARBA00007116"/>
    </source>
</evidence>
<dbReference type="FunFam" id="3.30.420.100:FF:000001">
    <property type="entry name" value="50S ribosomal protein L18"/>
    <property type="match status" value="1"/>
</dbReference>
<dbReference type="AlphaFoldDB" id="A0A1C9CHH2"/>
<dbReference type="GO" id="GO:0008097">
    <property type="term" value="F:5S rRNA binding"/>
    <property type="evidence" value="ECO:0007669"/>
    <property type="project" value="TreeGrafter"/>
</dbReference>
<dbReference type="PANTHER" id="PTHR12899:SF3">
    <property type="entry name" value="LARGE RIBOSOMAL SUBUNIT PROTEIN UL18M"/>
    <property type="match status" value="1"/>
</dbReference>
<evidence type="ECO:0000256" key="9">
    <source>
        <dbReference type="ARBA" id="ARBA00035346"/>
    </source>
</evidence>
<evidence type="ECO:0000313" key="10">
    <source>
        <dbReference type="EMBL" id="AOM67821.1"/>
    </source>
</evidence>
<comment type="similarity">
    <text evidence="2">Belongs to the universal ribosomal protein uL18 family.</text>
</comment>
<accession>A0A1C9CHH2</accession>
<dbReference type="GeneID" id="29070324"/>
<keyword evidence="5" id="KW-0694">RNA-binding</keyword>
<keyword evidence="4" id="KW-0699">rRNA-binding</keyword>
<dbReference type="GO" id="GO:0006412">
    <property type="term" value="P:translation"/>
    <property type="evidence" value="ECO:0007669"/>
    <property type="project" value="InterPro"/>
</dbReference>
<dbReference type="GO" id="GO:0005840">
    <property type="term" value="C:ribosome"/>
    <property type="evidence" value="ECO:0007669"/>
    <property type="project" value="UniProtKB-KW"/>
</dbReference>
<dbReference type="GO" id="GO:0005737">
    <property type="term" value="C:cytoplasm"/>
    <property type="evidence" value="ECO:0007669"/>
    <property type="project" value="UniProtKB-ARBA"/>
</dbReference>
<evidence type="ECO:0000256" key="6">
    <source>
        <dbReference type="ARBA" id="ARBA00022980"/>
    </source>
</evidence>
<evidence type="ECO:0000256" key="7">
    <source>
        <dbReference type="ARBA" id="ARBA00023274"/>
    </source>
</evidence>
<keyword evidence="6 10" id="KW-0689">Ribosomal protein</keyword>
<dbReference type="InterPro" id="IPR005484">
    <property type="entry name" value="Ribosomal_uL18_bac/plant/anim"/>
</dbReference>
<dbReference type="RefSeq" id="YP_009294381.1">
    <property type="nucleotide sequence ID" value="NC_031147.1"/>
</dbReference>
<dbReference type="HAMAP" id="MF_01337_B">
    <property type="entry name" value="Ribosomal_uL18_B"/>
    <property type="match status" value="1"/>
</dbReference>
<evidence type="ECO:0000256" key="8">
    <source>
        <dbReference type="ARBA" id="ARBA00035303"/>
    </source>
</evidence>
<proteinExistence type="inferred from homology"/>
<evidence type="ECO:0000256" key="1">
    <source>
        <dbReference type="ARBA" id="ARBA00003898"/>
    </source>
</evidence>
<geneLocation type="plastid" evidence="10"/>
<dbReference type="SUPFAM" id="SSF53137">
    <property type="entry name" value="Translational machinery components"/>
    <property type="match status" value="1"/>
</dbReference>
<dbReference type="InterPro" id="IPR004389">
    <property type="entry name" value="Ribosomal_uL18_bac-type"/>
</dbReference>
<dbReference type="GO" id="GO:1990904">
    <property type="term" value="C:ribonucleoprotein complex"/>
    <property type="evidence" value="ECO:0007669"/>
    <property type="project" value="UniProtKB-KW"/>
</dbReference>
<dbReference type="InterPro" id="IPR057268">
    <property type="entry name" value="Ribosomal_L18"/>
</dbReference>
<dbReference type="CDD" id="cd00432">
    <property type="entry name" value="Ribosomal_L18_L5e"/>
    <property type="match status" value="1"/>
</dbReference>
<keyword evidence="7" id="KW-0687">Ribonucleoprotein</keyword>
<dbReference type="Pfam" id="PF00861">
    <property type="entry name" value="Ribosomal_L18p"/>
    <property type="match status" value="1"/>
</dbReference>
<protein>
    <recommendedName>
        <fullName evidence="8">Large ribosomal subunit protein uL18c</fullName>
    </recommendedName>
    <alternativeName>
        <fullName evidence="9">50S ribosomal protein L18, chloroplastic</fullName>
    </alternativeName>
</protein>
<keyword evidence="10" id="KW-0934">Plastid</keyword>
<comment type="subunit">
    <text evidence="3">Part of the 50S ribosomal subunit; contacts the 5S rRNA.</text>
</comment>
<evidence type="ECO:0000256" key="4">
    <source>
        <dbReference type="ARBA" id="ARBA00022730"/>
    </source>
</evidence>
<evidence type="ECO:0000256" key="3">
    <source>
        <dbReference type="ARBA" id="ARBA00011505"/>
    </source>
</evidence>
<organism evidence="10">
    <name type="scientific">Palmaria palmata</name>
    <name type="common">Dulse</name>
    <name type="synonym">Rhodymenia palmata</name>
    <dbReference type="NCBI Taxonomy" id="2822"/>
    <lineage>
        <taxon>Eukaryota</taxon>
        <taxon>Rhodophyta</taxon>
        <taxon>Florideophyceae</taxon>
        <taxon>Nemaliophycidae</taxon>
        <taxon>Palmariales</taxon>
        <taxon>Palmariaceae</taxon>
        <taxon>Palmaria</taxon>
    </lineage>
</organism>
<dbReference type="EMBL" id="KX284726">
    <property type="protein sequence ID" value="AOM67821.1"/>
    <property type="molecule type" value="Genomic_DNA"/>
</dbReference>
<dbReference type="PANTHER" id="PTHR12899">
    <property type="entry name" value="39S RIBOSOMAL PROTEIN L18, MITOCHONDRIAL"/>
    <property type="match status" value="1"/>
</dbReference>
<reference evidence="10" key="1">
    <citation type="journal article" date="2018" name="PLoS ONE">
        <title>Plastid genome analysis of three Nemaliophycidae red algal species suggests environmental adaptation for iron limited habitats.</title>
        <authorList>
            <person name="Cho C.H."/>
            <person name="Choi J.W."/>
            <person name="Lam D.W."/>
            <person name="Kim K.M."/>
            <person name="Yoon H.S."/>
        </authorList>
    </citation>
    <scope>NUCLEOTIDE SEQUENCE</scope>
</reference>
<sequence length="105" mass="11447">MNKKIKSQPSRPRLYVFRSNKHIYASLIDDTQAKVITSSSSISSELKPIITSPSTCVAAKVVGKSIADKCINLGIKQIVFDRGGKLYHGRIKALADAAREAGIQF</sequence>
<dbReference type="NCBIfam" id="TIGR00060">
    <property type="entry name" value="L18_bact"/>
    <property type="match status" value="1"/>
</dbReference>
<dbReference type="Gene3D" id="3.30.420.100">
    <property type="match status" value="1"/>
</dbReference>
<gene>
    <name evidence="10" type="primary">rpl18</name>
    <name evidence="10" type="ORF">Palma_189</name>
</gene>
<evidence type="ECO:0000256" key="5">
    <source>
        <dbReference type="ARBA" id="ARBA00022884"/>
    </source>
</evidence>
<name>A0A1C9CHH2_PALPL</name>
<comment type="function">
    <text evidence="1">Binds 5S rRNA, forms part of the central protuberance of the 50S subunit.</text>
</comment>